<dbReference type="Proteomes" id="UP000663508">
    <property type="component" value="Chromosome"/>
</dbReference>
<protein>
    <recommendedName>
        <fullName evidence="4">Capsule biosynthesis protein</fullName>
    </recommendedName>
</protein>
<evidence type="ECO:0000313" key="3">
    <source>
        <dbReference type="Proteomes" id="UP000663508"/>
    </source>
</evidence>
<gene>
    <name evidence="2" type="ORF">mvi_17230</name>
</gene>
<dbReference type="KEGG" id="mind:mvi_17230"/>
<name>A0A8H8WS37_9HYPH</name>
<proteinExistence type="predicted"/>
<evidence type="ECO:0008006" key="4">
    <source>
        <dbReference type="Google" id="ProtNLM"/>
    </source>
</evidence>
<evidence type="ECO:0000256" key="1">
    <source>
        <dbReference type="SAM" id="Phobius"/>
    </source>
</evidence>
<dbReference type="RefSeq" id="WP_244748922.1">
    <property type="nucleotide sequence ID" value="NZ_AP024145.1"/>
</dbReference>
<dbReference type="Pfam" id="PF19883">
    <property type="entry name" value="DUF6356"/>
    <property type="match status" value="1"/>
</dbReference>
<sequence>MSKSKSNPMSKLSFSEHPAAVGETYFEHMGVATGFGVRMIAGGLACLVHGLLPFAFTSTGSRTIVRLHDRMVANRTRAAQHRSEAGSAVSA</sequence>
<keyword evidence="1" id="KW-0812">Transmembrane</keyword>
<keyword evidence="1" id="KW-0472">Membrane</keyword>
<dbReference type="AlphaFoldDB" id="A0A8H8WS37"/>
<dbReference type="EMBL" id="AP024145">
    <property type="protein sequence ID" value="BCM83262.1"/>
    <property type="molecule type" value="Genomic_DNA"/>
</dbReference>
<organism evidence="2 3">
    <name type="scientific">Methylobacterium indicum</name>
    <dbReference type="NCBI Taxonomy" id="1775910"/>
    <lineage>
        <taxon>Bacteria</taxon>
        <taxon>Pseudomonadati</taxon>
        <taxon>Pseudomonadota</taxon>
        <taxon>Alphaproteobacteria</taxon>
        <taxon>Hyphomicrobiales</taxon>
        <taxon>Methylobacteriaceae</taxon>
        <taxon>Methylobacterium</taxon>
    </lineage>
</organism>
<reference evidence="2" key="1">
    <citation type="submission" date="2020-11" db="EMBL/GenBank/DDBJ databases">
        <title>Complete genome sequence of a novel pathogenic Methylobacterium strain isolated from rice in Vietnam.</title>
        <authorList>
            <person name="Lai K."/>
            <person name="Okazaki S."/>
            <person name="Higashi K."/>
            <person name="Mori H."/>
            <person name="Toyoda A."/>
            <person name="Kurokawa K."/>
        </authorList>
    </citation>
    <scope>NUCLEOTIDE SEQUENCE</scope>
    <source>
        <strain evidence="2">VL1</strain>
    </source>
</reference>
<evidence type="ECO:0000313" key="2">
    <source>
        <dbReference type="EMBL" id="BCM83262.1"/>
    </source>
</evidence>
<feature type="transmembrane region" description="Helical" evidence="1">
    <location>
        <begin position="35"/>
        <end position="56"/>
    </location>
</feature>
<dbReference type="InterPro" id="IPR045936">
    <property type="entry name" value="DUF6356"/>
</dbReference>
<keyword evidence="1" id="KW-1133">Transmembrane helix</keyword>
<accession>A0A8H8WS37</accession>